<protein>
    <recommendedName>
        <fullName evidence="2">DUF3791 domain-containing protein</fullName>
    </recommendedName>
</protein>
<gene>
    <name evidence="1" type="ORF">SDC9_154964</name>
</gene>
<dbReference type="AlphaFoldDB" id="A0A645F566"/>
<organism evidence="1">
    <name type="scientific">bioreactor metagenome</name>
    <dbReference type="NCBI Taxonomy" id="1076179"/>
    <lineage>
        <taxon>unclassified sequences</taxon>
        <taxon>metagenomes</taxon>
        <taxon>ecological metagenomes</taxon>
    </lineage>
</organism>
<accession>A0A645F566</accession>
<dbReference type="InterPro" id="IPR024269">
    <property type="entry name" value="DUF3791"/>
</dbReference>
<dbReference type="Pfam" id="PF12668">
    <property type="entry name" value="DUF3791"/>
    <property type="match status" value="1"/>
</dbReference>
<proteinExistence type="predicted"/>
<dbReference type="EMBL" id="VSSQ01053693">
    <property type="protein sequence ID" value="MPN07693.1"/>
    <property type="molecule type" value="Genomic_DNA"/>
</dbReference>
<sequence>MSKESDFFIYLLERYAENKKTTAKEVLKQWDALDITKFIYDMYEFYHTERLENAFEDIDSLVKTGKPAW</sequence>
<reference evidence="1" key="1">
    <citation type="submission" date="2019-08" db="EMBL/GenBank/DDBJ databases">
        <authorList>
            <person name="Kucharzyk K."/>
            <person name="Murdoch R.W."/>
            <person name="Higgins S."/>
            <person name="Loffler F."/>
        </authorList>
    </citation>
    <scope>NUCLEOTIDE SEQUENCE</scope>
</reference>
<evidence type="ECO:0000313" key="1">
    <source>
        <dbReference type="EMBL" id="MPN07693.1"/>
    </source>
</evidence>
<name>A0A645F566_9ZZZZ</name>
<evidence type="ECO:0008006" key="2">
    <source>
        <dbReference type="Google" id="ProtNLM"/>
    </source>
</evidence>
<comment type="caution">
    <text evidence="1">The sequence shown here is derived from an EMBL/GenBank/DDBJ whole genome shotgun (WGS) entry which is preliminary data.</text>
</comment>